<protein>
    <recommendedName>
        <fullName evidence="1">AMP-dependent synthetase/ligase domain-containing protein</fullName>
    </recommendedName>
</protein>
<dbReference type="Gene3D" id="3.40.50.12780">
    <property type="entry name" value="N-terminal domain of ligase-like"/>
    <property type="match status" value="1"/>
</dbReference>
<sequence>MNVANGTFASWPEELAKSAQLRSEKRAIAELTSDGMGVRRELNFAQLWHASLGVAQWLREREVKNKSRFVILGDDSLEHVVLWAAAALSGAVAVTVDAASPLTSILDVIEDAEYVSTLRTRKHLYNRMLTR</sequence>
<dbReference type="EMBL" id="BEYU01000053">
    <property type="protein sequence ID" value="GBG29150.1"/>
    <property type="molecule type" value="Genomic_DNA"/>
</dbReference>
<dbReference type="InParanoid" id="A0A2R5GDY6"/>
<gene>
    <name evidence="2" type="ORF">FCC1311_043941</name>
</gene>
<dbReference type="AlphaFoldDB" id="A0A2R5GDY6"/>
<dbReference type="SUPFAM" id="SSF56801">
    <property type="entry name" value="Acetyl-CoA synthetase-like"/>
    <property type="match status" value="1"/>
</dbReference>
<dbReference type="InterPro" id="IPR042099">
    <property type="entry name" value="ANL_N_sf"/>
</dbReference>
<evidence type="ECO:0000313" key="2">
    <source>
        <dbReference type="EMBL" id="GBG29150.1"/>
    </source>
</evidence>
<dbReference type="InterPro" id="IPR000873">
    <property type="entry name" value="AMP-dep_synth/lig_dom"/>
</dbReference>
<evidence type="ECO:0000313" key="3">
    <source>
        <dbReference type="Proteomes" id="UP000241890"/>
    </source>
</evidence>
<evidence type="ECO:0000259" key="1">
    <source>
        <dbReference type="Pfam" id="PF00501"/>
    </source>
</evidence>
<comment type="caution">
    <text evidence="2">The sequence shown here is derived from an EMBL/GenBank/DDBJ whole genome shotgun (WGS) entry which is preliminary data.</text>
</comment>
<proteinExistence type="predicted"/>
<dbReference type="Proteomes" id="UP000241890">
    <property type="component" value="Unassembled WGS sequence"/>
</dbReference>
<reference evidence="2 3" key="1">
    <citation type="submission" date="2017-12" db="EMBL/GenBank/DDBJ databases">
        <title>Sequencing, de novo assembly and annotation of complete genome of a new Thraustochytrid species, strain FCC1311.</title>
        <authorList>
            <person name="Sedici K."/>
            <person name="Godart F."/>
            <person name="Aiese Cigliano R."/>
            <person name="Sanseverino W."/>
            <person name="Barakat M."/>
            <person name="Ortet P."/>
            <person name="Marechal E."/>
            <person name="Cagnac O."/>
            <person name="Amato A."/>
        </authorList>
    </citation>
    <scope>NUCLEOTIDE SEQUENCE [LARGE SCALE GENOMIC DNA]</scope>
</reference>
<keyword evidence="3" id="KW-1185">Reference proteome</keyword>
<accession>A0A2R5GDY6</accession>
<dbReference type="Pfam" id="PF00501">
    <property type="entry name" value="AMP-binding"/>
    <property type="match status" value="1"/>
</dbReference>
<organism evidence="2 3">
    <name type="scientific">Hondaea fermentalgiana</name>
    <dbReference type="NCBI Taxonomy" id="2315210"/>
    <lineage>
        <taxon>Eukaryota</taxon>
        <taxon>Sar</taxon>
        <taxon>Stramenopiles</taxon>
        <taxon>Bigyra</taxon>
        <taxon>Labyrinthulomycetes</taxon>
        <taxon>Thraustochytrida</taxon>
        <taxon>Thraustochytriidae</taxon>
        <taxon>Hondaea</taxon>
    </lineage>
</organism>
<feature type="domain" description="AMP-dependent synthetase/ligase" evidence="1">
    <location>
        <begin position="17"/>
        <end position="116"/>
    </location>
</feature>
<name>A0A2R5GDY6_9STRA</name>